<evidence type="ECO:0000313" key="1">
    <source>
        <dbReference type="EMBL" id="PNI22785.1"/>
    </source>
</evidence>
<reference evidence="1 2" key="1">
    <citation type="submission" date="2017-12" db="EMBL/GenBank/DDBJ databases">
        <title>High-resolution comparative analysis of great ape genomes.</title>
        <authorList>
            <person name="Pollen A."/>
            <person name="Hastie A."/>
            <person name="Hormozdiari F."/>
            <person name="Dougherty M."/>
            <person name="Liu R."/>
            <person name="Chaisson M."/>
            <person name="Hoppe E."/>
            <person name="Hill C."/>
            <person name="Pang A."/>
            <person name="Hillier L."/>
            <person name="Baker C."/>
            <person name="Armstrong J."/>
            <person name="Shendure J."/>
            <person name="Paten B."/>
            <person name="Wilson R."/>
            <person name="Chao H."/>
            <person name="Schneider V."/>
            <person name="Ventura M."/>
            <person name="Kronenberg Z."/>
            <person name="Murali S."/>
            <person name="Gordon D."/>
            <person name="Cantsilieris S."/>
            <person name="Munson K."/>
            <person name="Nelson B."/>
            <person name="Raja A."/>
            <person name="Underwood J."/>
            <person name="Diekhans M."/>
            <person name="Fiddes I."/>
            <person name="Haussler D."/>
            <person name="Eichler E."/>
        </authorList>
    </citation>
    <scope>NUCLEOTIDE SEQUENCE [LARGE SCALE GENOMIC DNA]</scope>
    <source>
        <strain evidence="1">Yerkes chimp pedigree #C0471</strain>
    </source>
</reference>
<dbReference type="SMR" id="A0A2J8JJ28"/>
<dbReference type="InterPro" id="IPR012675">
    <property type="entry name" value="Beta-grasp_dom_sf"/>
</dbReference>
<name>A0A2J8JJ28_PANTR</name>
<dbReference type="Proteomes" id="UP000236370">
    <property type="component" value="Unassembled WGS sequence"/>
</dbReference>
<gene>
    <name evidence="1" type="ORF">CK820_G0046951</name>
</gene>
<dbReference type="AlphaFoldDB" id="A0A2J8JJ28"/>
<proteinExistence type="predicted"/>
<accession>A0A2J8JJ28</accession>
<evidence type="ECO:0000313" key="2">
    <source>
        <dbReference type="Proteomes" id="UP000236370"/>
    </source>
</evidence>
<organism evidence="1 2">
    <name type="scientific">Pan troglodytes</name>
    <name type="common">Chimpanzee</name>
    <dbReference type="NCBI Taxonomy" id="9598"/>
    <lineage>
        <taxon>Eukaryota</taxon>
        <taxon>Metazoa</taxon>
        <taxon>Chordata</taxon>
        <taxon>Craniata</taxon>
        <taxon>Vertebrata</taxon>
        <taxon>Euteleostomi</taxon>
        <taxon>Mammalia</taxon>
        <taxon>Eutheria</taxon>
        <taxon>Euarchontoglires</taxon>
        <taxon>Primates</taxon>
        <taxon>Haplorrhini</taxon>
        <taxon>Catarrhini</taxon>
        <taxon>Hominidae</taxon>
        <taxon>Pan</taxon>
    </lineage>
</organism>
<dbReference type="Gene3D" id="3.10.20.30">
    <property type="match status" value="1"/>
</dbReference>
<comment type="caution">
    <text evidence="1">The sequence shown here is derived from an EMBL/GenBank/DDBJ whole genome shotgun (WGS) entry which is preliminary data.</text>
</comment>
<protein>
    <submittedName>
        <fullName evidence="1">TARS2 isoform 7</fullName>
    </submittedName>
</protein>
<dbReference type="EMBL" id="NBAG03000454">
    <property type="protein sequence ID" value="PNI22785.1"/>
    <property type="molecule type" value="Genomic_DNA"/>
</dbReference>
<sequence length="135" mass="15380">MALYQRWRCLRLQGLQACRLHTAVVSTPPRWLAERLGLFEELWAAQVKRLASMAQKEPRTIKISLPGGQKIDAVAWNTTPYQLARQISSTLADTAVVQVQNMAFTMISSWERRGVAHWLTFARAPTFGILDRLED</sequence>